<proteinExistence type="predicted"/>
<dbReference type="CDD" id="cd06170">
    <property type="entry name" value="LuxR_C_like"/>
    <property type="match status" value="1"/>
</dbReference>
<dbReference type="RefSeq" id="WP_150393641.1">
    <property type="nucleotide sequence ID" value="NZ_RZJP01000001.1"/>
</dbReference>
<dbReference type="InterPro" id="IPR001789">
    <property type="entry name" value="Sig_transdc_resp-reg_receiver"/>
</dbReference>
<dbReference type="PANTHER" id="PTHR43214:SF42">
    <property type="entry name" value="TRANSCRIPTIONAL REGULATORY PROTEIN DESR"/>
    <property type="match status" value="1"/>
</dbReference>
<dbReference type="SUPFAM" id="SSF46894">
    <property type="entry name" value="C-terminal effector domain of the bipartite response regulators"/>
    <property type="match status" value="1"/>
</dbReference>
<dbReference type="Gene3D" id="1.10.10.10">
    <property type="entry name" value="Winged helix-like DNA-binding domain superfamily/Winged helix DNA-binding domain"/>
    <property type="match status" value="1"/>
</dbReference>
<dbReference type="GO" id="GO:0006355">
    <property type="term" value="P:regulation of DNA-templated transcription"/>
    <property type="evidence" value="ECO:0007669"/>
    <property type="project" value="InterPro"/>
</dbReference>
<dbReference type="Pfam" id="PF00196">
    <property type="entry name" value="GerE"/>
    <property type="match status" value="1"/>
</dbReference>
<sequence length="234" mass="24910">MKSASEVIRIGVVDNDELALGALRMVIASSDARFRVIWTCALGSIAARRCLSAATRPQVLVVDMAMEEMSGVELCAKIRRLNAGIGIVGVTSYALGPYRRDLAVAGAQALVSKTDFRGLGEAIRSAAEGRGVGFRSSLNTVAFPDVGDAERAMNEHDGSIHASREDGLFFSAKLSASELRTLRLYASGASTADIAALMGVKESTVRTFEKRGIAKLGARSRAHAIALCLTRHLW</sequence>
<accession>A0A5M9ZEE9</accession>
<dbReference type="GO" id="GO:0003677">
    <property type="term" value="F:DNA binding"/>
    <property type="evidence" value="ECO:0007669"/>
    <property type="project" value="UniProtKB-KW"/>
</dbReference>
<dbReference type="InterPro" id="IPR016032">
    <property type="entry name" value="Sig_transdc_resp-reg_C-effctor"/>
</dbReference>
<evidence type="ECO:0000259" key="3">
    <source>
        <dbReference type="PROSITE" id="PS50110"/>
    </source>
</evidence>
<dbReference type="InterPro" id="IPR036388">
    <property type="entry name" value="WH-like_DNA-bd_sf"/>
</dbReference>
<comment type="caution">
    <text evidence="4">The sequence shown here is derived from an EMBL/GenBank/DDBJ whole genome shotgun (WGS) entry which is preliminary data.</text>
</comment>
<dbReference type="SMART" id="SM00448">
    <property type="entry name" value="REC"/>
    <property type="match status" value="1"/>
</dbReference>
<dbReference type="EMBL" id="RZJP01000001">
    <property type="protein sequence ID" value="KAA8817418.1"/>
    <property type="molecule type" value="Genomic_DNA"/>
</dbReference>
<dbReference type="Gene3D" id="3.40.50.2300">
    <property type="match status" value="1"/>
</dbReference>
<dbReference type="SMART" id="SM00421">
    <property type="entry name" value="HTH_LUXR"/>
    <property type="match status" value="1"/>
</dbReference>
<feature type="domain" description="Response regulatory" evidence="3">
    <location>
        <begin position="9"/>
        <end position="128"/>
    </location>
</feature>
<reference evidence="4 5" key="1">
    <citation type="journal article" date="2019" name="Syst. Appl. Microbiol.">
        <title>Characterization of Bifidobacterium species in feaces of the Egyptian fruit bat: Description of B. vespertilionis sp. nov. and B. rousetti sp. nov.</title>
        <authorList>
            <person name="Modesto M."/>
            <person name="Satti M."/>
            <person name="Watanabe K."/>
            <person name="Puglisi E."/>
            <person name="Morelli L."/>
            <person name="Huang C.-H."/>
            <person name="Liou J.-S."/>
            <person name="Miyashita M."/>
            <person name="Tamura T."/>
            <person name="Saito S."/>
            <person name="Mori K."/>
            <person name="Huang L."/>
            <person name="Sciavilla P."/>
            <person name="Sandri C."/>
            <person name="Spiezio C."/>
            <person name="Vitali F."/>
            <person name="Cavalieri D."/>
            <person name="Perpetuini G."/>
            <person name="Tofalo R."/>
            <person name="Bonetti A."/>
            <person name="Arita M."/>
            <person name="Mattarelli P."/>
        </authorList>
    </citation>
    <scope>NUCLEOTIDE SEQUENCE [LARGE SCALE GENOMIC DNA]</scope>
    <source>
        <strain evidence="4 5">RST27</strain>
    </source>
</reference>
<dbReference type="Pfam" id="PF00072">
    <property type="entry name" value="Response_reg"/>
    <property type="match status" value="1"/>
</dbReference>
<dbReference type="PRINTS" id="PR00038">
    <property type="entry name" value="HTHLUXR"/>
</dbReference>
<evidence type="ECO:0000313" key="5">
    <source>
        <dbReference type="Proteomes" id="UP000326060"/>
    </source>
</evidence>
<evidence type="ECO:0000313" key="4">
    <source>
        <dbReference type="EMBL" id="KAA8817418.1"/>
    </source>
</evidence>
<evidence type="ECO:0000256" key="1">
    <source>
        <dbReference type="ARBA" id="ARBA00023125"/>
    </source>
</evidence>
<dbReference type="PROSITE" id="PS50110">
    <property type="entry name" value="RESPONSE_REGULATORY"/>
    <property type="match status" value="1"/>
</dbReference>
<keyword evidence="1" id="KW-0238">DNA-binding</keyword>
<feature type="modified residue" description="4-aspartylphosphate" evidence="2">
    <location>
        <position position="63"/>
    </location>
</feature>
<organism evidence="4 5">
    <name type="scientific">Bifidobacterium callitrichos</name>
    <dbReference type="NCBI Taxonomy" id="762209"/>
    <lineage>
        <taxon>Bacteria</taxon>
        <taxon>Bacillati</taxon>
        <taxon>Actinomycetota</taxon>
        <taxon>Actinomycetes</taxon>
        <taxon>Bifidobacteriales</taxon>
        <taxon>Bifidobacteriaceae</taxon>
        <taxon>Bifidobacterium</taxon>
    </lineage>
</organism>
<dbReference type="InterPro" id="IPR000792">
    <property type="entry name" value="Tscrpt_reg_LuxR_C"/>
</dbReference>
<dbReference type="SUPFAM" id="SSF52172">
    <property type="entry name" value="CheY-like"/>
    <property type="match status" value="1"/>
</dbReference>
<gene>
    <name evidence="4" type="ORF">EMB92_02310</name>
</gene>
<dbReference type="PANTHER" id="PTHR43214">
    <property type="entry name" value="TWO-COMPONENT RESPONSE REGULATOR"/>
    <property type="match status" value="1"/>
</dbReference>
<dbReference type="Proteomes" id="UP000326060">
    <property type="component" value="Unassembled WGS sequence"/>
</dbReference>
<name>A0A5M9ZEE9_9BIFI</name>
<dbReference type="InterPro" id="IPR039420">
    <property type="entry name" value="WalR-like"/>
</dbReference>
<keyword evidence="2" id="KW-0597">Phosphoprotein</keyword>
<evidence type="ECO:0000256" key="2">
    <source>
        <dbReference type="PROSITE-ProRule" id="PRU00169"/>
    </source>
</evidence>
<dbReference type="InterPro" id="IPR011006">
    <property type="entry name" value="CheY-like_superfamily"/>
</dbReference>
<protein>
    <submittedName>
        <fullName evidence="4">Response regulator transcription factor</fullName>
    </submittedName>
</protein>
<dbReference type="AlphaFoldDB" id="A0A5M9ZEE9"/>
<dbReference type="GO" id="GO:0000160">
    <property type="term" value="P:phosphorelay signal transduction system"/>
    <property type="evidence" value="ECO:0007669"/>
    <property type="project" value="InterPro"/>
</dbReference>